<dbReference type="InterPro" id="IPR006710">
    <property type="entry name" value="Glyco_hydro_43"/>
</dbReference>
<dbReference type="PROSITE" id="PS51257">
    <property type="entry name" value="PROKAR_LIPOPROTEIN"/>
    <property type="match status" value="1"/>
</dbReference>
<feature type="chain" id="PRO_5002899545" evidence="7">
    <location>
        <begin position="27"/>
        <end position="535"/>
    </location>
</feature>
<keyword evidence="7" id="KW-0732">Signal</keyword>
<keyword evidence="2 6" id="KW-0378">Hydrolase</keyword>
<dbReference type="InterPro" id="IPR041542">
    <property type="entry name" value="GH43_C2"/>
</dbReference>
<dbReference type="GO" id="GO:0004553">
    <property type="term" value="F:hydrolase activity, hydrolyzing O-glycosyl compounds"/>
    <property type="evidence" value="ECO:0007669"/>
    <property type="project" value="InterPro"/>
</dbReference>
<name>C0K015_9BACT</name>
<dbReference type="Pfam" id="PF04616">
    <property type="entry name" value="Glyco_hydro_43"/>
    <property type="match status" value="1"/>
</dbReference>
<protein>
    <submittedName>
        <fullName evidence="9">Beta-xylosidase</fullName>
    </submittedName>
</protein>
<feature type="active site" description="Proton donor" evidence="4">
    <location>
        <position position="203"/>
    </location>
</feature>
<evidence type="ECO:0000256" key="6">
    <source>
        <dbReference type="RuleBase" id="RU361187"/>
    </source>
</evidence>
<dbReference type="CDD" id="cd09001">
    <property type="entry name" value="GH43_FsAxh1-like"/>
    <property type="match status" value="1"/>
</dbReference>
<dbReference type="InterPro" id="IPR023296">
    <property type="entry name" value="Glyco_hydro_beta-prop_sf"/>
</dbReference>
<dbReference type="SUPFAM" id="SSF49899">
    <property type="entry name" value="Concanavalin A-like lectins/glucanases"/>
    <property type="match status" value="1"/>
</dbReference>
<dbReference type="InterPro" id="IPR013320">
    <property type="entry name" value="ConA-like_dom_sf"/>
</dbReference>
<comment type="similarity">
    <text evidence="1 6">Belongs to the glycosyl hydrolase 43 family.</text>
</comment>
<feature type="signal peptide" evidence="7">
    <location>
        <begin position="1"/>
        <end position="26"/>
    </location>
</feature>
<feature type="domain" description="Beta-xylosidase C-terminal Concanavalin A-like" evidence="8">
    <location>
        <begin position="325"/>
        <end position="531"/>
    </location>
</feature>
<evidence type="ECO:0000256" key="3">
    <source>
        <dbReference type="ARBA" id="ARBA00023295"/>
    </source>
</evidence>
<evidence type="ECO:0000259" key="8">
    <source>
        <dbReference type="Pfam" id="PF17851"/>
    </source>
</evidence>
<evidence type="ECO:0000256" key="5">
    <source>
        <dbReference type="PIRSR" id="PIRSR606710-2"/>
    </source>
</evidence>
<feature type="active site" description="Proton acceptor" evidence="4">
    <location>
        <position position="38"/>
    </location>
</feature>
<evidence type="ECO:0000256" key="7">
    <source>
        <dbReference type="SAM" id="SignalP"/>
    </source>
</evidence>
<dbReference type="CAZy" id="GH43">
    <property type="family name" value="Glycoside Hydrolase Family 43"/>
</dbReference>
<evidence type="ECO:0000313" key="9">
    <source>
        <dbReference type="EMBL" id="ACM91045.1"/>
    </source>
</evidence>
<evidence type="ECO:0000256" key="1">
    <source>
        <dbReference type="ARBA" id="ARBA00009865"/>
    </source>
</evidence>
<dbReference type="PANTHER" id="PTHR42812">
    <property type="entry name" value="BETA-XYLOSIDASE"/>
    <property type="match status" value="1"/>
</dbReference>
<dbReference type="Pfam" id="PF17851">
    <property type="entry name" value="GH43_C2"/>
    <property type="match status" value="1"/>
</dbReference>
<dbReference type="GO" id="GO:0005975">
    <property type="term" value="P:carbohydrate metabolic process"/>
    <property type="evidence" value="ECO:0007669"/>
    <property type="project" value="InterPro"/>
</dbReference>
<dbReference type="PANTHER" id="PTHR42812:SF12">
    <property type="entry name" value="BETA-XYLOSIDASE-RELATED"/>
    <property type="match status" value="1"/>
</dbReference>
<sequence>MKHSLFLLAACLVIAAGCTSSPKEQAAVNPLTYTDIPDPDIIRVGEDYYMVSTTMYFCPGAPVMHSRDLVHWEIVSYIYDVIEDDDIYNLRNGRNAYGKGQWATTLRYHEGTYYALFVANDQQKTYMYRTKDIVNGPWERNVIEGYFMHDASLLFDDGRLWVVWGNGNLNLVELEPDGSAVKAGAEAKVIIESPREGWNLRAEGAHFYHIGDYYYVLEIDWPQDKPRTATIWRSKDIHGPYESKVVLQGTLGGRGDGIAQGPIVETQFGDWYAIQFQDHGAVGRIPCLQPVTWVDGWPMMGENGVPLEEVTVKLPEQGRDYVWDNDEFDSAKLALVWQWNHKAPEGWSLTERPGWMRLRATKGTGLADARGTLTQRTVGPRCISETYLDASGMKPGDEAGLAAFQSGNARVGVRVGPDGQRFIVLHENGRSFSRGEDGRPVFKNIDEDLAVIPMEGNGLWMRVDYVFTPQEEGEEADTATFSWSTDGENWTVADYKLHMRFTLDYFTGYRSALYNYATLEEGGIADFDWFHQRVY</sequence>
<keyword evidence="3 6" id="KW-0326">Glycosidase</keyword>
<proteinExistence type="inferred from homology"/>
<feature type="site" description="Important for catalytic activity, responsible for pKa modulation of the active site Glu and correct orientation of both the proton donor and substrate" evidence="5">
    <location>
        <position position="150"/>
    </location>
</feature>
<dbReference type="Gene3D" id="2.115.10.20">
    <property type="entry name" value="Glycosyl hydrolase domain, family 43"/>
    <property type="match status" value="1"/>
</dbReference>
<accession>C0K015</accession>
<dbReference type="EMBL" id="FJ529691">
    <property type="protein sequence ID" value="ACM91045.1"/>
    <property type="molecule type" value="Genomic_DNA"/>
</dbReference>
<dbReference type="Gene3D" id="2.60.120.200">
    <property type="match status" value="1"/>
</dbReference>
<dbReference type="SUPFAM" id="SSF75005">
    <property type="entry name" value="Arabinanase/levansucrase/invertase"/>
    <property type="match status" value="1"/>
</dbReference>
<dbReference type="AlphaFoldDB" id="C0K015"/>
<dbReference type="InterPro" id="IPR051795">
    <property type="entry name" value="Glycosyl_Hydrlase_43"/>
</dbReference>
<organism evidence="9">
    <name type="scientific">uncultured bacterium URE4</name>
    <dbReference type="NCBI Taxonomy" id="581112"/>
    <lineage>
        <taxon>Bacteria</taxon>
        <taxon>environmental samples</taxon>
    </lineage>
</organism>
<evidence type="ECO:0000256" key="4">
    <source>
        <dbReference type="PIRSR" id="PIRSR606710-1"/>
    </source>
</evidence>
<evidence type="ECO:0000256" key="2">
    <source>
        <dbReference type="ARBA" id="ARBA00022801"/>
    </source>
</evidence>
<reference evidence="9" key="1">
    <citation type="submission" date="2008-11" db="EMBL/GenBank/DDBJ databases">
        <title>Isolation and characterization of a fructose-1,6-bisphosphatase in Bacteroides sp. from a rumen metagenomic library.</title>
        <authorList>
            <person name="Wang J."/>
            <person name="Liu K."/>
            <person name="Zhao S."/>
            <person name="Bu D."/>
            <person name="Li D."/>
            <person name="Yu P."/>
            <person name="Wei H."/>
            <person name="Zhou L."/>
        </authorList>
    </citation>
    <scope>NUCLEOTIDE SEQUENCE</scope>
</reference>